<feature type="region of interest" description="Disordered" evidence="1">
    <location>
        <begin position="237"/>
        <end position="264"/>
    </location>
</feature>
<evidence type="ECO:0000313" key="4">
    <source>
        <dbReference type="Proteomes" id="UP000595703"/>
    </source>
</evidence>
<reference evidence="3 4" key="4">
    <citation type="journal article" date="2020" name="Sci. Rep.">
        <title>beta-carboline chemical signals induce reveromycin production through a LuxR family regulator in Streptomyces sp. SN-593.</title>
        <authorList>
            <person name="Panthee S."/>
            <person name="Kito N."/>
            <person name="Hayashi T."/>
            <person name="Shimizu T."/>
            <person name="Ishikawa J."/>
            <person name="Hamamoto H."/>
            <person name="Osada H."/>
            <person name="Takahashi S."/>
        </authorList>
    </citation>
    <scope>NUCLEOTIDE SEQUENCE [LARGE SCALE GENOMIC DNA]</scope>
    <source>
        <strain evidence="3 4">SN-593</strain>
    </source>
</reference>
<feature type="transmembrane region" description="Helical" evidence="2">
    <location>
        <begin position="129"/>
        <end position="149"/>
    </location>
</feature>
<keyword evidence="2" id="KW-0812">Transmembrane</keyword>
<accession>A0A7U3VPG0</accession>
<dbReference type="KEGG" id="arev:RVR_4904"/>
<dbReference type="Pfam" id="PF20401">
    <property type="entry name" value="Rhomboid_2"/>
    <property type="match status" value="1"/>
</dbReference>
<organism evidence="3 4">
    <name type="scientific">Actinacidiphila reveromycinica</name>
    <dbReference type="NCBI Taxonomy" id="659352"/>
    <lineage>
        <taxon>Bacteria</taxon>
        <taxon>Bacillati</taxon>
        <taxon>Actinomycetota</taxon>
        <taxon>Actinomycetes</taxon>
        <taxon>Kitasatosporales</taxon>
        <taxon>Streptomycetaceae</taxon>
        <taxon>Actinacidiphila</taxon>
    </lineage>
</organism>
<reference evidence="3 4" key="2">
    <citation type="journal article" date="2011" name="J. Antibiot.">
        <title>Furaquinocins I and J: novel polyketide isoprenoid hybrid compounds from Streptomyces reveromyceticus SN-593.</title>
        <authorList>
            <person name="Panthee S."/>
            <person name="Takahashi S."/>
            <person name="Takagi H."/>
            <person name="Nogawa T."/>
            <person name="Oowada E."/>
            <person name="Uramoto M."/>
            <person name="Osada H."/>
        </authorList>
    </citation>
    <scope>NUCLEOTIDE SEQUENCE [LARGE SCALE GENOMIC DNA]</scope>
    <source>
        <strain evidence="3 4">SN-593</strain>
    </source>
</reference>
<sequence length="275" mass="29663">MVQDPSPRTPPPPGRATATATGTAAARHRLTTGDPRRAVVAWVRSSPGTHVWLLIILLTSAVAALLPADVRSHLLHEVSTNLVELRAHPIRVLVASALWTQGPSALALYVVLFEVVHATAERWLGTARWLATAAFAHIGATLLSQKAVLLDIRDNHLPRSLAHTVDIGVSYGLAGVAGVLAYRLPRRLRGPYAAALVGVFGYRLVADDTFTDLGHFTAVLIGLCCYALTPLPPLTPSRETAPCPPRPPDLEPDPAPDVTEGAEAVRHRWVRKRRR</sequence>
<dbReference type="AlphaFoldDB" id="A0A7U3VPG0"/>
<evidence type="ECO:0000256" key="1">
    <source>
        <dbReference type="SAM" id="MobiDB-lite"/>
    </source>
</evidence>
<keyword evidence="4" id="KW-1185">Reference proteome</keyword>
<name>A0A7U3VPG0_9ACTN</name>
<dbReference type="RefSeq" id="WP_202234754.1">
    <property type="nucleotide sequence ID" value="NZ_AP018365.1"/>
</dbReference>
<gene>
    <name evidence="3" type="ORF">RVR_4904</name>
</gene>
<reference evidence="3 4" key="1">
    <citation type="journal article" date="2010" name="J. Bacteriol.">
        <title>Biochemical characterization of a novel indole prenyltransferase from Streptomyces sp. SN-593.</title>
        <authorList>
            <person name="Takahashi S."/>
            <person name="Takagi H."/>
            <person name="Toyoda A."/>
            <person name="Uramoto M."/>
            <person name="Nogawa T."/>
            <person name="Ueki M."/>
            <person name="Sakaki Y."/>
            <person name="Osada H."/>
        </authorList>
    </citation>
    <scope>NUCLEOTIDE SEQUENCE [LARGE SCALE GENOMIC DNA]</scope>
    <source>
        <strain evidence="3 4">SN-593</strain>
    </source>
</reference>
<dbReference type="Proteomes" id="UP000595703">
    <property type="component" value="Chromosome"/>
</dbReference>
<feature type="region of interest" description="Disordered" evidence="1">
    <location>
        <begin position="1"/>
        <end position="27"/>
    </location>
</feature>
<feature type="transmembrane region" description="Helical" evidence="2">
    <location>
        <begin position="51"/>
        <end position="70"/>
    </location>
</feature>
<dbReference type="EMBL" id="AP018365">
    <property type="protein sequence ID" value="BBA98638.1"/>
    <property type="molecule type" value="Genomic_DNA"/>
</dbReference>
<feature type="transmembrane region" description="Helical" evidence="2">
    <location>
        <begin position="90"/>
        <end position="117"/>
    </location>
</feature>
<protein>
    <submittedName>
        <fullName evidence="3">Uncharacterized protein</fullName>
    </submittedName>
</protein>
<dbReference type="InterPro" id="IPR046862">
    <property type="entry name" value="Rhomboid_2"/>
</dbReference>
<keyword evidence="2" id="KW-0472">Membrane</keyword>
<feature type="compositionally biased region" description="Low complexity" evidence="1">
    <location>
        <begin position="15"/>
        <end position="25"/>
    </location>
</feature>
<reference evidence="3 4" key="3">
    <citation type="journal article" date="2011" name="Nat. Chem. Biol.">
        <title>Reveromycin A biosynthesis uses RevG and RevJ for stereospecific spiroacetal formation.</title>
        <authorList>
            <person name="Takahashi S."/>
            <person name="Toyoda A."/>
            <person name="Sekiyama Y."/>
            <person name="Takagi H."/>
            <person name="Nogawa T."/>
            <person name="Uramoto M."/>
            <person name="Suzuki R."/>
            <person name="Koshino H."/>
            <person name="Kumano T."/>
            <person name="Panthee S."/>
            <person name="Dairi T."/>
            <person name="Ishikawa J."/>
            <person name="Ikeda H."/>
            <person name="Sakaki Y."/>
            <person name="Osada H."/>
        </authorList>
    </citation>
    <scope>NUCLEOTIDE SEQUENCE [LARGE SCALE GENOMIC DNA]</scope>
    <source>
        <strain evidence="3 4">SN-593</strain>
    </source>
</reference>
<proteinExistence type="predicted"/>
<evidence type="ECO:0000313" key="3">
    <source>
        <dbReference type="EMBL" id="BBA98638.1"/>
    </source>
</evidence>
<feature type="transmembrane region" description="Helical" evidence="2">
    <location>
        <begin position="161"/>
        <end position="182"/>
    </location>
</feature>
<evidence type="ECO:0000256" key="2">
    <source>
        <dbReference type="SAM" id="Phobius"/>
    </source>
</evidence>
<keyword evidence="2" id="KW-1133">Transmembrane helix</keyword>